<comment type="caution">
    <text evidence="2">The sequence shown here is derived from an EMBL/GenBank/DDBJ whole genome shotgun (WGS) entry which is preliminary data.</text>
</comment>
<sequence>MYTSAAVLNSCNAGASSRSRADDREYYYDLFYSLLEEGGRRNPRLVLAGGDAAAGGGGREAEPAGCCPLSRAWKIAIRSFIVVAWLLASAFLVSLLPMCKSGSEAFAWLASLVMVAMMAAMIWLLTLDCFIDSL</sequence>
<reference evidence="2" key="1">
    <citation type="journal article" date="2019" name="BMC Genomics">
        <title>A new reference genome for Sorghum bicolor reveals high levels of sequence similarity between sweet and grain genotypes: implications for the genetics of sugar metabolism.</title>
        <authorList>
            <person name="Cooper E.A."/>
            <person name="Brenton Z.W."/>
            <person name="Flinn B.S."/>
            <person name="Jenkins J."/>
            <person name="Shu S."/>
            <person name="Flowers D."/>
            <person name="Luo F."/>
            <person name="Wang Y."/>
            <person name="Xia P."/>
            <person name="Barry K."/>
            <person name="Daum C."/>
            <person name="Lipzen A."/>
            <person name="Yoshinaga Y."/>
            <person name="Schmutz J."/>
            <person name="Saski C."/>
            <person name="Vermerris W."/>
            <person name="Kresovich S."/>
        </authorList>
    </citation>
    <scope>NUCLEOTIDE SEQUENCE</scope>
</reference>
<organism evidence="2 3">
    <name type="scientific">Sorghum bicolor</name>
    <name type="common">Sorghum</name>
    <name type="synonym">Sorghum vulgare</name>
    <dbReference type="NCBI Taxonomy" id="4558"/>
    <lineage>
        <taxon>Eukaryota</taxon>
        <taxon>Viridiplantae</taxon>
        <taxon>Streptophyta</taxon>
        <taxon>Embryophyta</taxon>
        <taxon>Tracheophyta</taxon>
        <taxon>Spermatophyta</taxon>
        <taxon>Magnoliopsida</taxon>
        <taxon>Liliopsida</taxon>
        <taxon>Poales</taxon>
        <taxon>Poaceae</taxon>
        <taxon>PACMAD clade</taxon>
        <taxon>Panicoideae</taxon>
        <taxon>Andropogonodae</taxon>
        <taxon>Andropogoneae</taxon>
        <taxon>Sorghinae</taxon>
        <taxon>Sorghum</taxon>
    </lineage>
</organism>
<evidence type="ECO:0000256" key="1">
    <source>
        <dbReference type="SAM" id="Phobius"/>
    </source>
</evidence>
<reference evidence="2" key="2">
    <citation type="submission" date="2020-10" db="EMBL/GenBank/DDBJ databases">
        <authorList>
            <person name="Cooper E.A."/>
            <person name="Brenton Z.W."/>
            <person name="Flinn B.S."/>
            <person name="Jenkins J."/>
            <person name="Shu S."/>
            <person name="Flowers D."/>
            <person name="Luo F."/>
            <person name="Wang Y."/>
            <person name="Xia P."/>
            <person name="Barry K."/>
            <person name="Daum C."/>
            <person name="Lipzen A."/>
            <person name="Yoshinaga Y."/>
            <person name="Schmutz J."/>
            <person name="Saski C."/>
            <person name="Vermerris W."/>
            <person name="Kresovich S."/>
        </authorList>
    </citation>
    <scope>NUCLEOTIDE SEQUENCE</scope>
</reference>
<feature type="transmembrane region" description="Helical" evidence="1">
    <location>
        <begin position="105"/>
        <end position="131"/>
    </location>
</feature>
<keyword evidence="1" id="KW-0812">Transmembrane</keyword>
<evidence type="ECO:0000313" key="3">
    <source>
        <dbReference type="Proteomes" id="UP000807115"/>
    </source>
</evidence>
<feature type="transmembrane region" description="Helical" evidence="1">
    <location>
        <begin position="80"/>
        <end position="99"/>
    </location>
</feature>
<evidence type="ECO:0000313" key="2">
    <source>
        <dbReference type="EMBL" id="KAG0541789.1"/>
    </source>
</evidence>
<protein>
    <submittedName>
        <fullName evidence="2">Uncharacterized protein</fullName>
    </submittedName>
</protein>
<accession>A0A921RL75</accession>
<proteinExistence type="predicted"/>
<dbReference type="Proteomes" id="UP000807115">
    <property type="component" value="Chromosome 2"/>
</dbReference>
<dbReference type="AlphaFoldDB" id="A0A921RL75"/>
<keyword evidence="1" id="KW-0472">Membrane</keyword>
<dbReference type="EMBL" id="CM027681">
    <property type="protein sequence ID" value="KAG0541789.1"/>
    <property type="molecule type" value="Genomic_DNA"/>
</dbReference>
<keyword evidence="1" id="KW-1133">Transmembrane helix</keyword>
<name>A0A921RL75_SORBI</name>
<gene>
    <name evidence="2" type="ORF">BDA96_02G047900</name>
</gene>